<evidence type="ECO:0000256" key="2">
    <source>
        <dbReference type="SAM" id="Phobius"/>
    </source>
</evidence>
<proteinExistence type="predicted"/>
<dbReference type="EMBL" id="UPPP01000105">
    <property type="protein sequence ID" value="VBB09023.1"/>
    <property type="molecule type" value="Genomic_DNA"/>
</dbReference>
<feature type="coiled-coil region" evidence="1">
    <location>
        <begin position="565"/>
        <end position="597"/>
    </location>
</feature>
<reference evidence="3 4" key="1">
    <citation type="submission" date="2018-06" db="EMBL/GenBank/DDBJ databases">
        <authorList>
            <person name="Strepis N."/>
        </authorList>
    </citation>
    <scope>NUCLEOTIDE SEQUENCE [LARGE SCALE GENOMIC DNA]</scope>
    <source>
        <strain evidence="3">LUCI</strain>
    </source>
</reference>
<dbReference type="OrthoDB" id="9801841at2"/>
<dbReference type="AlphaFoldDB" id="A0A498RG09"/>
<keyword evidence="2" id="KW-0812">Transmembrane</keyword>
<keyword evidence="4" id="KW-1185">Reference proteome</keyword>
<organism evidence="3 4">
    <name type="scientific">Lucifera butyrica</name>
    <dbReference type="NCBI Taxonomy" id="1351585"/>
    <lineage>
        <taxon>Bacteria</taxon>
        <taxon>Bacillati</taxon>
        <taxon>Bacillota</taxon>
        <taxon>Negativicutes</taxon>
        <taxon>Veillonellales</taxon>
        <taxon>Veillonellaceae</taxon>
        <taxon>Lucifera</taxon>
    </lineage>
</organism>
<dbReference type="InterPro" id="IPR036457">
    <property type="entry name" value="PPM-type-like_dom_sf"/>
</dbReference>
<accession>A0A498RG09</accession>
<evidence type="ECO:0000313" key="4">
    <source>
        <dbReference type="Proteomes" id="UP000277811"/>
    </source>
</evidence>
<keyword evidence="1" id="KW-0175">Coiled coil</keyword>
<feature type="transmembrane region" description="Helical" evidence="2">
    <location>
        <begin position="257"/>
        <end position="277"/>
    </location>
</feature>
<dbReference type="Gene3D" id="3.60.40.10">
    <property type="entry name" value="PPM-type phosphatase domain"/>
    <property type="match status" value="1"/>
</dbReference>
<dbReference type="Proteomes" id="UP000277811">
    <property type="component" value="Unassembled WGS sequence"/>
</dbReference>
<keyword evidence="2" id="KW-0472">Membrane</keyword>
<name>A0A498RG09_9FIRM</name>
<evidence type="ECO:0000256" key="1">
    <source>
        <dbReference type="SAM" id="Coils"/>
    </source>
</evidence>
<evidence type="ECO:0008006" key="5">
    <source>
        <dbReference type="Google" id="ProtNLM"/>
    </source>
</evidence>
<protein>
    <recommendedName>
        <fullName evidence="5">PPM-type phosphatase domain-containing protein</fullName>
    </recommendedName>
</protein>
<gene>
    <name evidence="3" type="ORF">LUCI_4309</name>
</gene>
<evidence type="ECO:0000313" key="3">
    <source>
        <dbReference type="EMBL" id="VBB09023.1"/>
    </source>
</evidence>
<dbReference type="SUPFAM" id="SSF81606">
    <property type="entry name" value="PP2C-like"/>
    <property type="match status" value="1"/>
</dbReference>
<sequence length="711" mass="79746">MKKINAKFNAAFLSEAGSFLQNKDYFAFVELDDLACYVIADGIDDDLDQGSANLAVASIIRQFNEKPSMKKRDIKNWLKTANQELLSMSKTMRLKASLLVVVSDYAGIVYGLAGNTRLHLLRDGSIVHQSIDQSLSNELFEQGKISKDKIAVHLERNNLYCYLGQPEGFNPTVSGRIKLLDGDILNLYTRGIWENIDEGELADAAREAKEPQEVLNNVEDLLLSRQPAKLANYTLATLFIDRTYKDPGRRRLWLKRAFYAAIPVLILIAGLLIYFHISEAHRREQLDAMKGHVRQAQTLTEENNYARAAEEYKAALNIAQNLKLKQEQKDLAQYYDTIGLIVAGDTALQRKDFGQAAEKYKAALDASYFADHLGEAYIIKQQRQTGDYMRVIELLQTGDQKAEQKDLNGARGAYLEAKIIASRLYFIDGRKEAADKLAKLSEQLTTDDKKAKEQEGVVYEQQGDRMAQTGDYQGAVTMLNIASGLYDQGGKPDKTAAVQRKIVAIEDKMSSAEKAAVQQNVLAEAAKYEKEGDSLLSDKDDVDGALDQYSLAMSLYEENGRQDKSALLQAKIDQLNARKKNAQTLDLQRKAMDMEREGDLDVAKNQYDDARNCYAFAQQLYGNAGLSSNVTMVQKKIDSLDQKNTSFEQQKSKADAYVAEADARTQKGEYTQAQYLYLLAKDIYQRLGLQNETNEINEKLRLLDKLSQGAA</sequence>
<dbReference type="RefSeq" id="WP_122629844.1">
    <property type="nucleotide sequence ID" value="NZ_UPPP01000105.1"/>
</dbReference>
<keyword evidence="2" id="KW-1133">Transmembrane helix</keyword>